<keyword evidence="9" id="KW-0460">Magnesium</keyword>
<keyword evidence="10" id="KW-0233">DNA recombination</keyword>
<comment type="similarity">
    <text evidence="15">Belongs to the rusA family.</text>
</comment>
<keyword evidence="11 15" id="KW-0234">DNA repair</keyword>
<evidence type="ECO:0000256" key="9">
    <source>
        <dbReference type="ARBA" id="ARBA00022842"/>
    </source>
</evidence>
<dbReference type="GO" id="GO:0006281">
    <property type="term" value="P:DNA repair"/>
    <property type="evidence" value="ECO:0007669"/>
    <property type="project" value="UniProtKB-KW"/>
</dbReference>
<accession>A0AAE6X5H5</accession>
<evidence type="ECO:0000256" key="7">
    <source>
        <dbReference type="ARBA" id="ARBA00022763"/>
    </source>
</evidence>
<evidence type="ECO:0000313" key="17">
    <source>
        <dbReference type="EMBL" id="RPE96327.1"/>
    </source>
</evidence>
<dbReference type="GO" id="GO:0000287">
    <property type="term" value="F:magnesium ion binding"/>
    <property type="evidence" value="ECO:0007669"/>
    <property type="project" value="InterPro"/>
</dbReference>
<comment type="catalytic activity">
    <reaction evidence="13 15">
        <text>Endonucleolytic cleavage at a junction such as a reciprocal single-stranded crossover between two homologous DNA duplexes (Holliday junction).</text>
        <dbReference type="EC" id="3.1.21.10"/>
    </reaction>
</comment>
<evidence type="ECO:0000256" key="5">
    <source>
        <dbReference type="ARBA" id="ARBA00022723"/>
    </source>
</evidence>
<dbReference type="SUPFAM" id="SSF103084">
    <property type="entry name" value="Holliday junction resolvase RusA"/>
    <property type="match status" value="1"/>
</dbReference>
<dbReference type="Proteomes" id="UP000276901">
    <property type="component" value="Unassembled WGS sequence"/>
</dbReference>
<dbReference type="InterPro" id="IPR036614">
    <property type="entry name" value="RusA-like_sf"/>
</dbReference>
<comment type="function">
    <text evidence="15">Endonuclease that resolves Holliday junction intermediates made during homologous genetic recombination and DNA repair. Exhibits sequence and structure-selective cleavage of four-way DNA junctions, where it introduces symmetrical nicks in two strands of the same polarity at the 5' side of dinucleotides. Corrects the defects in genetic recombination and DNA repair associated with inactivation of ruvAB or ruvC.</text>
</comment>
<protein>
    <recommendedName>
        <fullName evidence="3 15">Crossover junction endodeoxyribonuclease rusA</fullName>
        <ecNumber evidence="14 15">3.1.21.10</ecNumber>
    </recommendedName>
</protein>
<evidence type="ECO:0000256" key="6">
    <source>
        <dbReference type="ARBA" id="ARBA00022759"/>
    </source>
</evidence>
<evidence type="ECO:0000256" key="10">
    <source>
        <dbReference type="ARBA" id="ARBA00023172"/>
    </source>
</evidence>
<evidence type="ECO:0000256" key="12">
    <source>
        <dbReference type="ARBA" id="ARBA00024745"/>
    </source>
</evidence>
<evidence type="ECO:0000256" key="2">
    <source>
        <dbReference type="ARBA" id="ARBA00011738"/>
    </source>
</evidence>
<dbReference type="PIRSF" id="PIRSF001007">
    <property type="entry name" value="RusA"/>
    <property type="match status" value="1"/>
</dbReference>
<dbReference type="EMBL" id="RKQT01000001">
    <property type="protein sequence ID" value="RPE96327.1"/>
    <property type="molecule type" value="Genomic_DNA"/>
</dbReference>
<evidence type="ECO:0000256" key="11">
    <source>
        <dbReference type="ARBA" id="ARBA00023204"/>
    </source>
</evidence>
<dbReference type="Pfam" id="PF05866">
    <property type="entry name" value="RusA"/>
    <property type="match status" value="1"/>
</dbReference>
<dbReference type="AlphaFoldDB" id="A0AAE6X5H5"/>
<keyword evidence="4 15" id="KW-0540">Nuclease</keyword>
<dbReference type="InterPro" id="IPR016281">
    <property type="entry name" value="Endonuclease_RusA"/>
</dbReference>
<dbReference type="EC" id="3.1.21.10" evidence="14 15"/>
<dbReference type="KEGG" id="fcl:A4G17_07245"/>
<reference evidence="17 18" key="2">
    <citation type="submission" date="2018-11" db="EMBL/GenBank/DDBJ databases">
        <title>Genomic Encyclopedia of Type Strains, Phase IV (KMG-IV): sequencing the most valuable type-strain genomes for metagenomic binning, comparative biology and taxonomic classification.</title>
        <authorList>
            <person name="Goeker M."/>
        </authorList>
    </citation>
    <scope>NUCLEOTIDE SEQUENCE [LARGE SCALE GENOMIC DNA]</scope>
    <source>
        <strain evidence="17 18">DSM 25797</strain>
    </source>
</reference>
<evidence type="ECO:0000256" key="3">
    <source>
        <dbReference type="ARBA" id="ARBA00014885"/>
    </source>
</evidence>
<dbReference type="Gene3D" id="3.30.1330.70">
    <property type="entry name" value="Holliday junction resolvase RusA"/>
    <property type="match status" value="1"/>
</dbReference>
<dbReference type="InterPro" id="IPR008822">
    <property type="entry name" value="Endonuclease_RusA-like"/>
</dbReference>
<dbReference type="RefSeq" id="WP_123956225.1">
    <property type="nucleotide sequence ID" value="NZ_CP015029.1"/>
</dbReference>
<keyword evidence="5" id="KW-0479">Metal-binding</keyword>
<name>A0AAE6X5H5_9PAST</name>
<evidence type="ECO:0000256" key="4">
    <source>
        <dbReference type="ARBA" id="ARBA00022722"/>
    </source>
</evidence>
<organism evidence="16 19">
    <name type="scientific">Frederiksenia canicola</name>
    <dbReference type="NCBI Taxonomy" id="123824"/>
    <lineage>
        <taxon>Bacteria</taxon>
        <taxon>Pseudomonadati</taxon>
        <taxon>Pseudomonadota</taxon>
        <taxon>Gammaproteobacteria</taxon>
        <taxon>Pasteurellales</taxon>
        <taxon>Pasteurellaceae</taxon>
        <taxon>Frederiksenia</taxon>
    </lineage>
</organism>
<reference evidence="16 19" key="1">
    <citation type="submission" date="2016-03" db="EMBL/GenBank/DDBJ databases">
        <authorList>
            <person name="Hansen M.J."/>
            <person name="Bojesen A.M."/>
            <person name="Planet P."/>
        </authorList>
    </citation>
    <scope>NUCLEOTIDE SEQUENCE [LARGE SCALE GENOMIC DNA]</scope>
    <source>
        <strain evidence="16 19">HPA 21</strain>
    </source>
</reference>
<dbReference type="GO" id="GO:0006310">
    <property type="term" value="P:DNA recombination"/>
    <property type="evidence" value="ECO:0007669"/>
    <property type="project" value="UniProtKB-KW"/>
</dbReference>
<evidence type="ECO:0000256" key="15">
    <source>
        <dbReference type="PIRNR" id="PIRNR001007"/>
    </source>
</evidence>
<keyword evidence="6 15" id="KW-0255">Endonuclease</keyword>
<comment type="function">
    <text evidence="12">Endonuclease that resolves Holliday junction intermediates made during homologous genetic recombination and DNA repair. Exhibits sequence and structure-selective cleavage of four-way DNA junctions, where it introduces symmetrical nicks in two strands of the same polarity at the 5' side of CC dinucleotides. Corrects the defects in genetic recombination and DNA repair associated with inactivation of RuvAB or RuvC.</text>
</comment>
<sequence>MIKLELPYPPTVNHYWKHTRGGIHYVTAQGKAYQQAVSLAVKIAKVPPFKSKVMLRVDIYPPDNRKRDIDNIFKALLDGLTKSGIIADDSLIYKLVAEKHEAIKGGKVIIEMEEYKNAV</sequence>
<comment type="cofactor">
    <cofactor evidence="1">
        <name>Mg(2+)</name>
        <dbReference type="ChEBI" id="CHEBI:18420"/>
    </cofactor>
</comment>
<comment type="subunit">
    <text evidence="2">Homodimer.</text>
</comment>
<evidence type="ECO:0000313" key="16">
    <source>
        <dbReference type="EMBL" id="QIM65245.1"/>
    </source>
</evidence>
<proteinExistence type="inferred from homology"/>
<gene>
    <name evidence="16" type="ORF">A4G17_07245</name>
    <name evidence="17" type="ORF">EDC49_0717</name>
</gene>
<evidence type="ECO:0000256" key="14">
    <source>
        <dbReference type="ARBA" id="ARBA00029488"/>
    </source>
</evidence>
<keyword evidence="7 15" id="KW-0227">DNA damage</keyword>
<dbReference type="Proteomes" id="UP000502287">
    <property type="component" value="Chromosome"/>
</dbReference>
<dbReference type="EMBL" id="CP015029">
    <property type="protein sequence ID" value="QIM65245.1"/>
    <property type="molecule type" value="Genomic_DNA"/>
</dbReference>
<evidence type="ECO:0000256" key="1">
    <source>
        <dbReference type="ARBA" id="ARBA00001946"/>
    </source>
</evidence>
<evidence type="ECO:0000313" key="18">
    <source>
        <dbReference type="Proteomes" id="UP000276901"/>
    </source>
</evidence>
<dbReference type="GO" id="GO:0008821">
    <property type="term" value="F:crossover junction DNA endonuclease activity"/>
    <property type="evidence" value="ECO:0007669"/>
    <property type="project" value="UniProtKB-EC"/>
</dbReference>
<keyword evidence="18" id="KW-1185">Reference proteome</keyword>
<evidence type="ECO:0000256" key="13">
    <source>
        <dbReference type="ARBA" id="ARBA00029354"/>
    </source>
</evidence>
<evidence type="ECO:0000313" key="19">
    <source>
        <dbReference type="Proteomes" id="UP000502287"/>
    </source>
</evidence>
<keyword evidence="8 15" id="KW-0378">Hydrolase</keyword>
<evidence type="ECO:0000256" key="8">
    <source>
        <dbReference type="ARBA" id="ARBA00022801"/>
    </source>
</evidence>